<dbReference type="Proteomes" id="UP000273978">
    <property type="component" value="Unassembled WGS sequence"/>
</dbReference>
<dbReference type="CDD" id="cd17267">
    <property type="entry name" value="RMtype1_S_EcoAO83I-TRD1-CR1_like"/>
    <property type="match status" value="2"/>
</dbReference>
<evidence type="ECO:0000256" key="2">
    <source>
        <dbReference type="ARBA" id="ARBA00022747"/>
    </source>
</evidence>
<dbReference type="SUPFAM" id="SSF116734">
    <property type="entry name" value="DNA methylase specificity domain"/>
    <property type="match status" value="2"/>
</dbReference>
<evidence type="ECO:0000313" key="5">
    <source>
        <dbReference type="EMBL" id="PQV42369.1"/>
    </source>
</evidence>
<dbReference type="Gene3D" id="3.90.220.20">
    <property type="entry name" value="DNA methylase specificity domains"/>
    <property type="match status" value="2"/>
</dbReference>
<comment type="caution">
    <text evidence="5">The sequence shown here is derived from an EMBL/GenBank/DDBJ whole genome shotgun (WGS) entry which is preliminary data.</text>
</comment>
<reference evidence="5 7" key="1">
    <citation type="submission" date="2018-02" db="EMBL/GenBank/DDBJ databases">
        <title>Subsurface microbial communities from deep shales in Ohio and West Virginia, USA.</title>
        <authorList>
            <person name="Wrighton K."/>
        </authorList>
    </citation>
    <scope>NUCLEOTIDE SEQUENCE [LARGE SCALE GENOMIC DNA]</scope>
    <source>
        <strain evidence="5 7">DSM 10369</strain>
    </source>
</reference>
<sequence>MTSEWKEFCWGDIATLEYGKSLRNYKKSTGQYPVFGTNGQIGTCDKPLVDDEGVIIGRKGAYREVHFSKDPFFVIDTAFYLKLNDPTCVDISFAYYQLLNLDINSLDSGSAIPSTSREDFYSLPVKLPPIEEQHRIVEILKSLDDKIELNRRMNVTLEQIAQAIFKQWFIDFEFPDENGQPYKSSGGEMVESGLGEIPRGWEVKAIGDILELAYGKSLPKKKRISGPYPVYGSGGISGYHNKPLLNGPGIIVGRKGTIGSVFWVEKDFYPIDTVFFVKLKSQIPLYWVFMNLQRMNFAKLSSDSGVPGVNRNVIHFQKWVIPQKTVLDQFNSIILSILIIIHKNKKEEANLSHIRDTLLPKLMSGKIRISEKLKLEKGLI</sequence>
<reference evidence="6 8" key="2">
    <citation type="submission" date="2018-10" db="EMBL/GenBank/DDBJ databases">
        <title>Cultivation of a novel Methanohalophilus strain from Kebrit Deep of the Red Sea and a genomic comparison of members of the genus Methanohalophilus.</title>
        <authorList>
            <person name="Guan Y."/>
            <person name="Ngugi D.K."/>
            <person name="Stingl U."/>
        </authorList>
    </citation>
    <scope>NUCLEOTIDE SEQUENCE [LARGE SCALE GENOMIC DNA]</scope>
    <source>
        <strain evidence="6 8">DSM 10369</strain>
    </source>
</reference>
<dbReference type="Pfam" id="PF01420">
    <property type="entry name" value="Methylase_S"/>
    <property type="match status" value="2"/>
</dbReference>
<keyword evidence="2" id="KW-0680">Restriction system</keyword>
<dbReference type="PANTHER" id="PTHR30408">
    <property type="entry name" value="TYPE-1 RESTRICTION ENZYME ECOKI SPECIFICITY PROTEIN"/>
    <property type="match status" value="1"/>
</dbReference>
<proteinExistence type="inferred from homology"/>
<dbReference type="EMBL" id="PVBU01000006">
    <property type="protein sequence ID" value="PQV42369.1"/>
    <property type="molecule type" value="Genomic_DNA"/>
</dbReference>
<dbReference type="GO" id="GO:0003677">
    <property type="term" value="F:DNA binding"/>
    <property type="evidence" value="ECO:0007669"/>
    <property type="project" value="UniProtKB-KW"/>
</dbReference>
<dbReference type="InterPro" id="IPR000055">
    <property type="entry name" value="Restrct_endonuc_typeI_TRD"/>
</dbReference>
<dbReference type="InterPro" id="IPR044946">
    <property type="entry name" value="Restrct_endonuc_typeI_TRD_sf"/>
</dbReference>
<dbReference type="RefSeq" id="WP_105460632.1">
    <property type="nucleotide sequence ID" value="NZ_PVBU01000006.1"/>
</dbReference>
<protein>
    <submittedName>
        <fullName evidence="6">Restriction endonuclease subunit S</fullName>
    </submittedName>
    <submittedName>
        <fullName evidence="5">Type I restriction enzyme S subunit</fullName>
    </submittedName>
</protein>
<name>A0A315B8C1_9EURY</name>
<evidence type="ECO:0000313" key="8">
    <source>
        <dbReference type="Proteomes" id="UP000273978"/>
    </source>
</evidence>
<evidence type="ECO:0000259" key="4">
    <source>
        <dbReference type="Pfam" id="PF01420"/>
    </source>
</evidence>
<keyword evidence="3" id="KW-0238">DNA-binding</keyword>
<feature type="domain" description="Type I restriction modification DNA specificity" evidence="4">
    <location>
        <begin position="198"/>
        <end position="349"/>
    </location>
</feature>
<dbReference type="Proteomes" id="UP000251060">
    <property type="component" value="Unassembled WGS sequence"/>
</dbReference>
<feature type="domain" description="Type I restriction modification DNA specificity" evidence="4">
    <location>
        <begin position="3"/>
        <end position="159"/>
    </location>
</feature>
<keyword evidence="6" id="KW-0255">Endonuclease</keyword>
<gene>
    <name evidence="5" type="ORF">B0H22_10612</name>
    <name evidence="6" type="ORF">EDD83_06680</name>
</gene>
<keyword evidence="6" id="KW-0540">Nuclease</keyword>
<evidence type="ECO:0000256" key="3">
    <source>
        <dbReference type="ARBA" id="ARBA00023125"/>
    </source>
</evidence>
<dbReference type="PANTHER" id="PTHR30408:SF13">
    <property type="entry name" value="TYPE I RESTRICTION ENZYME HINDI SPECIFICITY SUBUNIT"/>
    <property type="match status" value="1"/>
</dbReference>
<keyword evidence="6" id="KW-0378">Hydrolase</keyword>
<dbReference type="InterPro" id="IPR052021">
    <property type="entry name" value="Type-I_RS_S_subunit"/>
</dbReference>
<evidence type="ECO:0000313" key="6">
    <source>
        <dbReference type="EMBL" id="RNI08125.1"/>
    </source>
</evidence>
<evidence type="ECO:0000313" key="7">
    <source>
        <dbReference type="Proteomes" id="UP000251060"/>
    </source>
</evidence>
<comment type="similarity">
    <text evidence="1">Belongs to the type-I restriction system S methylase family.</text>
</comment>
<dbReference type="AlphaFoldDB" id="A0A315B8C1"/>
<dbReference type="GO" id="GO:0004519">
    <property type="term" value="F:endonuclease activity"/>
    <property type="evidence" value="ECO:0007669"/>
    <property type="project" value="UniProtKB-KW"/>
</dbReference>
<organism evidence="5 7">
    <name type="scientific">Methanohalophilus euhalobius</name>
    <dbReference type="NCBI Taxonomy" id="51203"/>
    <lineage>
        <taxon>Archaea</taxon>
        <taxon>Methanobacteriati</taxon>
        <taxon>Methanobacteriota</taxon>
        <taxon>Stenosarchaea group</taxon>
        <taxon>Methanomicrobia</taxon>
        <taxon>Methanosarcinales</taxon>
        <taxon>Methanosarcinaceae</taxon>
        <taxon>Methanohalophilus</taxon>
    </lineage>
</organism>
<accession>A0A315B8C1</accession>
<evidence type="ECO:0000256" key="1">
    <source>
        <dbReference type="ARBA" id="ARBA00010923"/>
    </source>
</evidence>
<dbReference type="GO" id="GO:0009307">
    <property type="term" value="P:DNA restriction-modification system"/>
    <property type="evidence" value="ECO:0007669"/>
    <property type="project" value="UniProtKB-KW"/>
</dbReference>
<dbReference type="EMBL" id="RJJF01000017">
    <property type="protein sequence ID" value="RNI08125.1"/>
    <property type="molecule type" value="Genomic_DNA"/>
</dbReference>